<organism evidence="1 2">
    <name type="scientific">Chrysochromulina tobinii</name>
    <dbReference type="NCBI Taxonomy" id="1460289"/>
    <lineage>
        <taxon>Eukaryota</taxon>
        <taxon>Haptista</taxon>
        <taxon>Haptophyta</taxon>
        <taxon>Prymnesiophyceae</taxon>
        <taxon>Prymnesiales</taxon>
        <taxon>Chrysochromulinaceae</taxon>
        <taxon>Chrysochromulina</taxon>
    </lineage>
</organism>
<proteinExistence type="predicted"/>
<comment type="caution">
    <text evidence="1">The sequence shown here is derived from an EMBL/GenBank/DDBJ whole genome shotgun (WGS) entry which is preliminary data.</text>
</comment>
<dbReference type="Gene3D" id="2.60.120.620">
    <property type="entry name" value="q2cbj1_9rhob like domain"/>
    <property type="match status" value="1"/>
</dbReference>
<dbReference type="PANTHER" id="PTHR40202">
    <property type="match status" value="1"/>
</dbReference>
<dbReference type="GO" id="GO:0016787">
    <property type="term" value="F:hydrolase activity"/>
    <property type="evidence" value="ECO:0007669"/>
    <property type="project" value="UniProtKB-KW"/>
</dbReference>
<name>A0A0M0JB31_9EUKA</name>
<dbReference type="AlphaFoldDB" id="A0A0M0JB31"/>
<evidence type="ECO:0000313" key="1">
    <source>
        <dbReference type="EMBL" id="KOO23423.1"/>
    </source>
</evidence>
<accession>A0A0M0JB31</accession>
<dbReference type="PANTHER" id="PTHR40202:SF1">
    <property type="entry name" value="HD DOMAIN-CONTAINING PROTEIN"/>
    <property type="match status" value="1"/>
</dbReference>
<dbReference type="SUPFAM" id="SSF51197">
    <property type="entry name" value="Clavaminate synthase-like"/>
    <property type="match status" value="1"/>
</dbReference>
<dbReference type="EMBL" id="JWZX01003194">
    <property type="protein sequence ID" value="KOO23423.1"/>
    <property type="molecule type" value="Genomic_DNA"/>
</dbReference>
<dbReference type="Gene3D" id="1.10.3210.10">
    <property type="entry name" value="Hypothetical protein af1432"/>
    <property type="match status" value="1"/>
</dbReference>
<dbReference type="OrthoDB" id="445007at2759"/>
<protein>
    <submittedName>
        <fullName evidence="1">Metal dependent phosphohydrolase</fullName>
    </submittedName>
</protein>
<evidence type="ECO:0000313" key="2">
    <source>
        <dbReference type="Proteomes" id="UP000037460"/>
    </source>
</evidence>
<reference evidence="2" key="1">
    <citation type="journal article" date="2015" name="PLoS Genet.">
        <title>Genome Sequence and Transcriptome Analyses of Chrysochromulina tobin: Metabolic Tools for Enhanced Algal Fitness in the Prominent Order Prymnesiales (Haptophyceae).</title>
        <authorList>
            <person name="Hovde B.T."/>
            <person name="Deodato C.R."/>
            <person name="Hunsperger H.M."/>
            <person name="Ryken S.A."/>
            <person name="Yost W."/>
            <person name="Jha R.K."/>
            <person name="Patterson J."/>
            <person name="Monnat R.J. Jr."/>
            <person name="Barlow S.B."/>
            <person name="Starkenburg S.R."/>
            <person name="Cattolico R.A."/>
        </authorList>
    </citation>
    <scope>NUCLEOTIDE SEQUENCE</scope>
    <source>
        <strain evidence="2">CCMP291</strain>
    </source>
</reference>
<dbReference type="Pfam" id="PF05721">
    <property type="entry name" value="PhyH"/>
    <property type="match status" value="1"/>
</dbReference>
<keyword evidence="1" id="KW-0378">Hydrolase</keyword>
<keyword evidence="2" id="KW-1185">Reference proteome</keyword>
<dbReference type="Proteomes" id="UP000037460">
    <property type="component" value="Unassembled WGS sequence"/>
</dbReference>
<dbReference type="InterPro" id="IPR052567">
    <property type="entry name" value="OP_Dioxygenase"/>
</dbReference>
<dbReference type="InterPro" id="IPR008775">
    <property type="entry name" value="Phytyl_CoA_dOase-like"/>
</dbReference>
<gene>
    <name evidence="1" type="ORF">Ctob_006094</name>
</gene>
<sequence>MATAEHKASVWSELCDFYDDGSSYGTLSQRIHGLQAAKQAAMAGAPKEVIVGALLHDIGWKLAREIPNSERSMISNGERAASISLQAPEKGCIAEKLGILSHCEIPEGADESQLRAQHDVIGSTWLRMKGFDETVAHITEGHVLAKRFLCFKEADYHDKLSKGSQRTLEFQGGPMNAEEAAIFERDPMFGTCVEMRRWDEGAKEPHWPVEDLDHYEEMVKACIVRGPSTAAECAAFATYSRKGNTITGFTTPPPEANEEDKDDCGKRARLWAPPIPAQKCLRSPRATELLAQWHEKGYVVLRCEEWLGASTAEQLGRFAHEVPKLPYDGVCVNGPFHTWEKDVDGKTVPSRTEAYADHHPGLNAFLRGPDSPLQAVVRLLAGEAVALYKDKLNYKAPGGGGYAQHQDGYRGLGVPQYESPEKRGFIAYVCMVAVDAMTLANGCPEVGWETWQRKEGWLQHRDDDGKWTCSDMGPFHPIELDKGDVLIYDNFMPHRSAKNTSNTWRRALFAIYYGNETTPRDLRKEYYEAEANGRRKDGSAKCGGRANEFHTGDPVIVPAGVLPEWTEFH</sequence>